<dbReference type="RefSeq" id="XP_033536076.1">
    <property type="nucleotide sequence ID" value="XM_033679060.1"/>
</dbReference>
<reference evidence="5" key="3">
    <citation type="submission" date="2025-04" db="UniProtKB">
        <authorList>
            <consortium name="RefSeq"/>
        </authorList>
    </citation>
    <scope>IDENTIFICATION</scope>
    <source>
        <strain evidence="5">CBS 781.70</strain>
    </source>
</reference>
<keyword evidence="2" id="KW-0732">Signal</keyword>
<organism evidence="3">
    <name type="scientific">Eremomyces bilateralis CBS 781.70</name>
    <dbReference type="NCBI Taxonomy" id="1392243"/>
    <lineage>
        <taxon>Eukaryota</taxon>
        <taxon>Fungi</taxon>
        <taxon>Dikarya</taxon>
        <taxon>Ascomycota</taxon>
        <taxon>Pezizomycotina</taxon>
        <taxon>Dothideomycetes</taxon>
        <taxon>Dothideomycetes incertae sedis</taxon>
        <taxon>Eremomycetales</taxon>
        <taxon>Eremomycetaceae</taxon>
        <taxon>Eremomyces</taxon>
    </lineage>
</organism>
<evidence type="ECO:0000313" key="4">
    <source>
        <dbReference type="Proteomes" id="UP000504638"/>
    </source>
</evidence>
<dbReference type="OrthoDB" id="3946151at2759"/>
<evidence type="ECO:0000313" key="3">
    <source>
        <dbReference type="EMBL" id="KAF1814445.1"/>
    </source>
</evidence>
<reference evidence="3 5" key="1">
    <citation type="submission" date="2020-01" db="EMBL/GenBank/DDBJ databases">
        <authorList>
            <consortium name="DOE Joint Genome Institute"/>
            <person name="Haridas S."/>
            <person name="Albert R."/>
            <person name="Binder M."/>
            <person name="Bloem J."/>
            <person name="Labutti K."/>
            <person name="Salamov A."/>
            <person name="Andreopoulos B."/>
            <person name="Baker S.E."/>
            <person name="Barry K."/>
            <person name="Bills G."/>
            <person name="Bluhm B.H."/>
            <person name="Cannon C."/>
            <person name="Castanera R."/>
            <person name="Culley D.E."/>
            <person name="Daum C."/>
            <person name="Ezra D."/>
            <person name="Gonzalez J.B."/>
            <person name="Henrissat B."/>
            <person name="Kuo A."/>
            <person name="Liang C."/>
            <person name="Lipzen A."/>
            <person name="Lutzoni F."/>
            <person name="Magnuson J."/>
            <person name="Mondo S."/>
            <person name="Nolan M."/>
            <person name="Ohm R."/>
            <person name="Pangilinan J."/>
            <person name="Park H.-J."/>
            <person name="Ramirez L."/>
            <person name="Alfaro M."/>
            <person name="Sun H."/>
            <person name="Tritt A."/>
            <person name="Yoshinaga Y."/>
            <person name="Zwiers L.-H."/>
            <person name="Turgeon B.G."/>
            <person name="Goodwin S.B."/>
            <person name="Spatafora J.W."/>
            <person name="Crous P.W."/>
            <person name="Grigoriev I.V."/>
        </authorList>
    </citation>
    <scope>NUCLEOTIDE SEQUENCE</scope>
    <source>
        <strain evidence="3 5">CBS 781.70</strain>
    </source>
</reference>
<reference evidence="5" key="2">
    <citation type="submission" date="2020-04" db="EMBL/GenBank/DDBJ databases">
        <authorList>
            <consortium name="NCBI Genome Project"/>
        </authorList>
    </citation>
    <scope>NUCLEOTIDE SEQUENCE</scope>
    <source>
        <strain evidence="5">CBS 781.70</strain>
    </source>
</reference>
<keyword evidence="4" id="KW-1185">Reference proteome</keyword>
<dbReference type="EMBL" id="ML975153">
    <property type="protein sequence ID" value="KAF1814445.1"/>
    <property type="molecule type" value="Genomic_DNA"/>
</dbReference>
<feature type="region of interest" description="Disordered" evidence="1">
    <location>
        <begin position="169"/>
        <end position="191"/>
    </location>
</feature>
<gene>
    <name evidence="3 5" type="ORF">P152DRAFT_456700</name>
</gene>
<feature type="signal peptide" evidence="2">
    <location>
        <begin position="1"/>
        <end position="17"/>
    </location>
</feature>
<accession>A0A6G1G8M2</accession>
<evidence type="ECO:0000313" key="5">
    <source>
        <dbReference type="RefSeq" id="XP_033536076.1"/>
    </source>
</evidence>
<evidence type="ECO:0000256" key="2">
    <source>
        <dbReference type="SAM" id="SignalP"/>
    </source>
</evidence>
<name>A0A6G1G8M2_9PEZI</name>
<sequence length="244" mass="25876">MKTSTILTTLFASVALAATPEQCSQYCQPICPLDLIYSCHCANENAAKCHEQCDGPKPEIKVCPPLPVPPVEGPTPSKPGCTCETIACPLIFPPPCSCVEARVKCWEKCGGTEPVREPCTDLNRDPSPQAQCGTRGAPGCADNEECVKRPGASCGPEVDCGGICVTRSRPTRTRRPSPKPTSTSPTSEPTARETLAQQYCGGFAFPPNPKCPEGQVCQLPPDSPCFDGRAVEYDALTSPLCCPC</sequence>
<feature type="chain" id="PRO_5044631909" evidence="2">
    <location>
        <begin position="18"/>
        <end position="244"/>
    </location>
</feature>
<protein>
    <submittedName>
        <fullName evidence="3 5">Uncharacterized protein</fullName>
    </submittedName>
</protein>
<evidence type="ECO:0000256" key="1">
    <source>
        <dbReference type="SAM" id="MobiDB-lite"/>
    </source>
</evidence>
<dbReference type="Proteomes" id="UP000504638">
    <property type="component" value="Unplaced"/>
</dbReference>
<dbReference type="GeneID" id="54419630"/>
<proteinExistence type="predicted"/>
<feature type="compositionally biased region" description="Low complexity" evidence="1">
    <location>
        <begin position="180"/>
        <end position="191"/>
    </location>
</feature>
<dbReference type="AlphaFoldDB" id="A0A6G1G8M2"/>